<feature type="non-terminal residue" evidence="2">
    <location>
        <position position="299"/>
    </location>
</feature>
<protein>
    <recommendedName>
        <fullName evidence="1">FAM91 N-terminal domain-containing protein</fullName>
    </recommendedName>
</protein>
<reference evidence="2 3" key="1">
    <citation type="journal article" date="2021" name="Sci. Rep.">
        <title>Genome sequencing of the multicellular alga Astrephomene provides insights into convergent evolution of germ-soma differentiation.</title>
        <authorList>
            <person name="Yamashita S."/>
            <person name="Yamamoto K."/>
            <person name="Matsuzaki R."/>
            <person name="Suzuki S."/>
            <person name="Yamaguchi H."/>
            <person name="Hirooka S."/>
            <person name="Minakuchi Y."/>
            <person name="Miyagishima S."/>
            <person name="Kawachi M."/>
            <person name="Toyoda A."/>
            <person name="Nozaki H."/>
        </authorList>
    </citation>
    <scope>NUCLEOTIDE SEQUENCE [LARGE SCALE GENOMIC DNA]</scope>
    <source>
        <strain evidence="2 3">NIES-4017</strain>
    </source>
</reference>
<proteinExistence type="predicted"/>
<gene>
    <name evidence="2" type="ORF">Agub_g12978</name>
</gene>
<sequence length="299" mass="33054">AIASGRVYDDLPPRIRSLISPNEWRTRVKEHCIQRGLPWATSLACTVMGQQEYYEDLLKSYKAWMRLFPYHLSDYVCRVARVTPFKYYLDMMVAVLKEERSYDRIPNFTAADALGVLGIGRNGYIAALNACKARRLMWRVNINREGIAREQLPQEPAPNPRLEPWWRVAVVNIGASEYAELGPEELALLKTAALPPHAAGGDMRVRDLQPPGVVRALLRRGLAYLEVPVEAGDRFAIPPLEGFVSNKTTAAGEAGADPLETLLYGVFVANSERLSVAQLAGILGVGLPDLQAALGVACR</sequence>
<evidence type="ECO:0000259" key="1">
    <source>
        <dbReference type="Pfam" id="PF14647"/>
    </source>
</evidence>
<evidence type="ECO:0000313" key="2">
    <source>
        <dbReference type="EMBL" id="GFR50721.1"/>
    </source>
</evidence>
<keyword evidence="3" id="KW-1185">Reference proteome</keyword>
<feature type="non-terminal residue" evidence="2">
    <location>
        <position position="1"/>
    </location>
</feature>
<feature type="domain" description="FAM91 N-terminal" evidence="1">
    <location>
        <begin position="3"/>
        <end position="299"/>
    </location>
</feature>
<name>A0AAD3HRY3_9CHLO</name>
<dbReference type="PANTHER" id="PTHR28441:SF2">
    <property type="entry name" value="PROTEIN FAM91A1"/>
    <property type="match status" value="1"/>
</dbReference>
<organism evidence="2 3">
    <name type="scientific">Astrephomene gubernaculifera</name>
    <dbReference type="NCBI Taxonomy" id="47775"/>
    <lineage>
        <taxon>Eukaryota</taxon>
        <taxon>Viridiplantae</taxon>
        <taxon>Chlorophyta</taxon>
        <taxon>core chlorophytes</taxon>
        <taxon>Chlorophyceae</taxon>
        <taxon>CS clade</taxon>
        <taxon>Chlamydomonadales</taxon>
        <taxon>Astrephomenaceae</taxon>
        <taxon>Astrephomene</taxon>
    </lineage>
</organism>
<evidence type="ECO:0000313" key="3">
    <source>
        <dbReference type="Proteomes" id="UP001054857"/>
    </source>
</evidence>
<accession>A0AAD3HRY3</accession>
<dbReference type="EMBL" id="BMAR01000040">
    <property type="protein sequence ID" value="GFR50721.1"/>
    <property type="molecule type" value="Genomic_DNA"/>
</dbReference>
<dbReference type="InterPro" id="IPR028091">
    <property type="entry name" value="FAM91_N_dom"/>
</dbReference>
<dbReference type="Proteomes" id="UP001054857">
    <property type="component" value="Unassembled WGS sequence"/>
</dbReference>
<dbReference type="AlphaFoldDB" id="A0AAD3HRY3"/>
<dbReference type="PANTHER" id="PTHR28441">
    <property type="entry name" value="PROTEIN FAM91A1"/>
    <property type="match status" value="1"/>
</dbReference>
<comment type="caution">
    <text evidence="2">The sequence shown here is derived from an EMBL/GenBank/DDBJ whole genome shotgun (WGS) entry which is preliminary data.</text>
</comment>
<dbReference type="InterPro" id="IPR039199">
    <property type="entry name" value="FAM91"/>
</dbReference>
<dbReference type="Pfam" id="PF14647">
    <property type="entry name" value="FAM91_N"/>
    <property type="match status" value="1"/>
</dbReference>